<name>A0ACC2NAR1_9HYME</name>
<accession>A0ACC2NAR1</accession>
<dbReference type="Proteomes" id="UP001239111">
    <property type="component" value="Chromosome 4"/>
</dbReference>
<dbReference type="EMBL" id="CM056744">
    <property type="protein sequence ID" value="KAJ8668275.1"/>
    <property type="molecule type" value="Genomic_DNA"/>
</dbReference>
<reference evidence="1" key="1">
    <citation type="submission" date="2023-04" db="EMBL/GenBank/DDBJ databases">
        <title>A chromosome-level genome assembly of the parasitoid wasp Eretmocerus hayati.</title>
        <authorList>
            <person name="Zhong Y."/>
            <person name="Liu S."/>
            <person name="Liu Y."/>
        </authorList>
    </citation>
    <scope>NUCLEOTIDE SEQUENCE</scope>
    <source>
        <strain evidence="1">ZJU_SS_LIU_2023</strain>
    </source>
</reference>
<gene>
    <name evidence="1" type="ORF">QAD02_009938</name>
</gene>
<proteinExistence type="predicted"/>
<organism evidence="1 2">
    <name type="scientific">Eretmocerus hayati</name>
    <dbReference type="NCBI Taxonomy" id="131215"/>
    <lineage>
        <taxon>Eukaryota</taxon>
        <taxon>Metazoa</taxon>
        <taxon>Ecdysozoa</taxon>
        <taxon>Arthropoda</taxon>
        <taxon>Hexapoda</taxon>
        <taxon>Insecta</taxon>
        <taxon>Pterygota</taxon>
        <taxon>Neoptera</taxon>
        <taxon>Endopterygota</taxon>
        <taxon>Hymenoptera</taxon>
        <taxon>Apocrita</taxon>
        <taxon>Proctotrupomorpha</taxon>
        <taxon>Chalcidoidea</taxon>
        <taxon>Aphelinidae</taxon>
        <taxon>Aphelininae</taxon>
        <taxon>Eretmocerus</taxon>
    </lineage>
</organism>
<comment type="caution">
    <text evidence="1">The sequence shown here is derived from an EMBL/GenBank/DDBJ whole genome shotgun (WGS) entry which is preliminary data.</text>
</comment>
<keyword evidence="2" id="KW-1185">Reference proteome</keyword>
<evidence type="ECO:0000313" key="2">
    <source>
        <dbReference type="Proteomes" id="UP001239111"/>
    </source>
</evidence>
<sequence length="184" mass="20814">MISNRHSIICVKRRRDELAETHFIARECIPNIIKTDQKPYLVTVAYACKDKLEDGDSGKKFGAIISNNYVLTSLNKQVQSGKCDFTVLVGANAYNQGGKKYNAELKKIKRNENLSLLELEEPLTFDSNAQPIELIDQKPKKGEQAPMTILVGNPGSKRILGNFRTNLFTLHYKRYQRLQGIVIS</sequence>
<protein>
    <submittedName>
        <fullName evidence="1">Uncharacterized protein</fullName>
    </submittedName>
</protein>
<evidence type="ECO:0000313" key="1">
    <source>
        <dbReference type="EMBL" id="KAJ8668275.1"/>
    </source>
</evidence>